<dbReference type="CDD" id="cd01068">
    <property type="entry name" value="globin_sensor"/>
    <property type="match status" value="1"/>
</dbReference>
<name>A0ABW0P581_9HYPH</name>
<dbReference type="PROSITE" id="PS50111">
    <property type="entry name" value="CHEMOTAXIS_TRANSDUC_2"/>
    <property type="match status" value="1"/>
</dbReference>
<organism evidence="7 8">
    <name type="scientific">Bosea massiliensis</name>
    <dbReference type="NCBI Taxonomy" id="151419"/>
    <lineage>
        <taxon>Bacteria</taxon>
        <taxon>Pseudomonadati</taxon>
        <taxon>Pseudomonadota</taxon>
        <taxon>Alphaproteobacteria</taxon>
        <taxon>Hyphomicrobiales</taxon>
        <taxon>Boseaceae</taxon>
        <taxon>Bosea</taxon>
    </lineage>
</organism>
<evidence type="ECO:0000256" key="1">
    <source>
        <dbReference type="ARBA" id="ARBA00022500"/>
    </source>
</evidence>
<reference evidence="8" key="1">
    <citation type="journal article" date="2019" name="Int. J. Syst. Evol. Microbiol.">
        <title>The Global Catalogue of Microorganisms (GCM) 10K type strain sequencing project: providing services to taxonomists for standard genome sequencing and annotation.</title>
        <authorList>
            <consortium name="The Broad Institute Genomics Platform"/>
            <consortium name="The Broad Institute Genome Sequencing Center for Infectious Disease"/>
            <person name="Wu L."/>
            <person name="Ma J."/>
        </authorList>
    </citation>
    <scope>NUCLEOTIDE SEQUENCE [LARGE SCALE GENOMIC DNA]</scope>
    <source>
        <strain evidence="8">CCUG 43117</strain>
    </source>
</reference>
<dbReference type="Pfam" id="PF00015">
    <property type="entry name" value="MCPsignal"/>
    <property type="match status" value="1"/>
</dbReference>
<evidence type="ECO:0000259" key="5">
    <source>
        <dbReference type="PROSITE" id="PS50111"/>
    </source>
</evidence>
<dbReference type="Proteomes" id="UP001596060">
    <property type="component" value="Unassembled WGS sequence"/>
</dbReference>
<keyword evidence="1" id="KW-0145">Chemotaxis</keyword>
<dbReference type="InterPro" id="IPR044398">
    <property type="entry name" value="Globin-sensor_dom"/>
</dbReference>
<dbReference type="Gene3D" id="1.10.287.950">
    <property type="entry name" value="Methyl-accepting chemotaxis protein"/>
    <property type="match status" value="1"/>
</dbReference>
<dbReference type="InterPro" id="IPR051310">
    <property type="entry name" value="MCP_chemotaxis"/>
</dbReference>
<dbReference type="InterPro" id="IPR012292">
    <property type="entry name" value="Globin/Proto"/>
</dbReference>
<keyword evidence="3" id="KW-0807">Transducer</keyword>
<feature type="region of interest" description="Disordered" evidence="4">
    <location>
        <begin position="253"/>
        <end position="280"/>
    </location>
</feature>
<proteinExistence type="inferred from homology"/>
<gene>
    <name evidence="7" type="ORF">ACFPN9_18975</name>
</gene>
<dbReference type="PANTHER" id="PTHR43531">
    <property type="entry name" value="PROTEIN ICFG"/>
    <property type="match status" value="1"/>
</dbReference>
<dbReference type="InterPro" id="IPR003660">
    <property type="entry name" value="HAMP_dom"/>
</dbReference>
<feature type="compositionally biased region" description="Low complexity" evidence="4">
    <location>
        <begin position="265"/>
        <end position="280"/>
    </location>
</feature>
<evidence type="ECO:0000256" key="2">
    <source>
        <dbReference type="ARBA" id="ARBA00029447"/>
    </source>
</evidence>
<evidence type="ECO:0000256" key="3">
    <source>
        <dbReference type="PROSITE-ProRule" id="PRU00284"/>
    </source>
</evidence>
<feature type="domain" description="Methyl-accepting transducer" evidence="5">
    <location>
        <begin position="243"/>
        <end position="472"/>
    </location>
</feature>
<dbReference type="InterPro" id="IPR009050">
    <property type="entry name" value="Globin-like_sf"/>
</dbReference>
<comment type="caution">
    <text evidence="7">The sequence shown here is derived from an EMBL/GenBank/DDBJ whole genome shotgun (WGS) entry which is preliminary data.</text>
</comment>
<dbReference type="InterPro" id="IPR004090">
    <property type="entry name" value="Chemotax_Me-accpt_rcpt"/>
</dbReference>
<dbReference type="InterPro" id="IPR004089">
    <property type="entry name" value="MCPsignal_dom"/>
</dbReference>
<evidence type="ECO:0000313" key="7">
    <source>
        <dbReference type="EMBL" id="MFC5507328.1"/>
    </source>
</evidence>
<dbReference type="RefSeq" id="WP_066725229.1">
    <property type="nucleotide sequence ID" value="NZ_JBHSLU010000063.1"/>
</dbReference>
<dbReference type="PRINTS" id="PR00260">
    <property type="entry name" value="CHEMTRNSDUCR"/>
</dbReference>
<dbReference type="Pfam" id="PF11563">
    <property type="entry name" value="Protoglobin"/>
    <property type="match status" value="1"/>
</dbReference>
<evidence type="ECO:0000256" key="4">
    <source>
        <dbReference type="SAM" id="MobiDB-lite"/>
    </source>
</evidence>
<dbReference type="EMBL" id="JBHSLU010000063">
    <property type="protein sequence ID" value="MFC5507328.1"/>
    <property type="molecule type" value="Genomic_DNA"/>
</dbReference>
<dbReference type="SUPFAM" id="SSF46458">
    <property type="entry name" value="Globin-like"/>
    <property type="match status" value="1"/>
</dbReference>
<feature type="domain" description="HAMP" evidence="6">
    <location>
        <begin position="186"/>
        <end position="238"/>
    </location>
</feature>
<evidence type="ECO:0000313" key="8">
    <source>
        <dbReference type="Proteomes" id="UP001596060"/>
    </source>
</evidence>
<dbReference type="PROSITE" id="PS50885">
    <property type="entry name" value="HAMP"/>
    <property type="match status" value="1"/>
</dbReference>
<protein>
    <submittedName>
        <fullName evidence="7">Methyl-accepting chemotaxis protein</fullName>
    </submittedName>
</protein>
<keyword evidence="8" id="KW-1185">Reference proteome</keyword>
<comment type="similarity">
    <text evidence="2">Belongs to the methyl-accepting chemotaxis (MCP) protein family.</text>
</comment>
<dbReference type="SMART" id="SM00283">
    <property type="entry name" value="MA"/>
    <property type="match status" value="1"/>
</dbReference>
<evidence type="ECO:0000259" key="6">
    <source>
        <dbReference type="PROSITE" id="PS50885"/>
    </source>
</evidence>
<dbReference type="Gene3D" id="1.10.490.10">
    <property type="entry name" value="Globins"/>
    <property type="match status" value="1"/>
</dbReference>
<dbReference type="SUPFAM" id="SSF58104">
    <property type="entry name" value="Methyl-accepting chemotaxis protein (MCP) signaling domain"/>
    <property type="match status" value="1"/>
</dbReference>
<dbReference type="InterPro" id="IPR039379">
    <property type="entry name" value="Protoglobin_sensor_dom"/>
</dbReference>
<sequence length="545" mass="57895">MTSPIHDRLDFLQIDQKTKDDVKRLKPIVAAQMPVALARFYEHIKRYPETRKFFSSETMMKSARDRQISHWDIIVEGEFGDDYYRRVSTVGQTHARIGLEPRWYIGGYALVLEDLIRAAISAQSRRKGWFGGGDDSDQLADSLASLSKVVLLDIELAVSVYFEAAEKARLEAEAKQAEVAAEAIRTSQQEVVGLFGDAFDRLAAGDLGVRIDRAVPTIFEGMKDNFNHTVETLARTMTTIKAASAEAQAKSADIKSGAHDLSSRTEQQASALEETAATSEEMAASVKASAQAARQAADLAARAMSSARSGGEIATQAVEAMGMIEDASHKISDIIRVIDDIAFQTNLLALNAAVEAARAGEAGRGFAVVASEVRTLAQRSGEAAKDIAALIASSNVQVQQGVSLVRRAGDALTQIVVDSGAVSDTIVEISAAAAQQATGVDEMSQAVAQLDQMTQQNASLAEQSAASAGSLFAKIGELNELVAAFRTSHQAGLAVIARSGGDGRSGAPASEPERLRKLAAAAFAPTRAAKQVVNGAPQASGWDEF</sequence>
<dbReference type="CDD" id="cd11386">
    <property type="entry name" value="MCP_signal"/>
    <property type="match status" value="1"/>
</dbReference>
<accession>A0ABW0P581</accession>
<dbReference type="PANTHER" id="PTHR43531:SF11">
    <property type="entry name" value="METHYL-ACCEPTING CHEMOTAXIS PROTEIN 3"/>
    <property type="match status" value="1"/>
</dbReference>
<feature type="compositionally biased region" description="Basic and acidic residues" evidence="4">
    <location>
        <begin position="253"/>
        <end position="263"/>
    </location>
</feature>